<sequence length="56" mass="6270">MTDGRKLWRFRYFRPSGSENRLGFGTYPEVSLAQARAQRDAARAIVADGRDPGAVK</sequence>
<dbReference type="InterPro" id="IPR025166">
    <property type="entry name" value="Integrase_DNA_bind_dom"/>
</dbReference>
<dbReference type="InterPro" id="IPR038488">
    <property type="entry name" value="Integrase_DNA-bd_sf"/>
</dbReference>
<dbReference type="Proteomes" id="UP000006798">
    <property type="component" value="Chromosome 1"/>
</dbReference>
<dbReference type="Gene3D" id="3.30.160.390">
    <property type="entry name" value="Integrase, DNA-binding domain"/>
    <property type="match status" value="1"/>
</dbReference>
<dbReference type="GO" id="GO:0015074">
    <property type="term" value="P:DNA integration"/>
    <property type="evidence" value="ECO:0007669"/>
    <property type="project" value="UniProtKB-KW"/>
</dbReference>
<proteinExistence type="inferred from homology"/>
<evidence type="ECO:0000259" key="3">
    <source>
        <dbReference type="Pfam" id="PF13356"/>
    </source>
</evidence>
<accession>G0ERT4</accession>
<keyword evidence="2" id="KW-0229">DNA integration</keyword>
<reference evidence="4 5" key="1">
    <citation type="journal article" date="2011" name="J. Bacteriol.">
        <title>Complete genome sequence of the type strain Cupriavidus necator N-1.</title>
        <authorList>
            <person name="Poehlein A."/>
            <person name="Kusian B."/>
            <person name="Friedrich B."/>
            <person name="Daniel R."/>
            <person name="Bowien B."/>
        </authorList>
    </citation>
    <scope>NUCLEOTIDE SEQUENCE [LARGE SCALE GENOMIC DNA]</scope>
    <source>
        <strain evidence="5">ATCC 43291 / DSM 13513 / CCUG 52238 / LMG 8453 / N-1</strain>
    </source>
</reference>
<evidence type="ECO:0000256" key="2">
    <source>
        <dbReference type="ARBA" id="ARBA00022908"/>
    </source>
</evidence>
<dbReference type="InterPro" id="IPR050808">
    <property type="entry name" value="Phage_Integrase"/>
</dbReference>
<dbReference type="Pfam" id="PF13356">
    <property type="entry name" value="Arm-DNA-bind_3"/>
    <property type="match status" value="1"/>
</dbReference>
<dbReference type="AlphaFoldDB" id="G0ERT4"/>
<evidence type="ECO:0000313" key="5">
    <source>
        <dbReference type="Proteomes" id="UP000006798"/>
    </source>
</evidence>
<comment type="similarity">
    <text evidence="1">Belongs to the 'phage' integrase family.</text>
</comment>
<evidence type="ECO:0000256" key="1">
    <source>
        <dbReference type="ARBA" id="ARBA00008857"/>
    </source>
</evidence>
<dbReference type="PANTHER" id="PTHR30629">
    <property type="entry name" value="PROPHAGE INTEGRASE"/>
    <property type="match status" value="1"/>
</dbReference>
<organism evidence="4 5">
    <name type="scientific">Cupriavidus necator (strain ATCC 43291 / DSM 13513 / CCUG 52238 / LMG 8453 / N-1)</name>
    <name type="common">Ralstonia eutropha</name>
    <dbReference type="NCBI Taxonomy" id="1042878"/>
    <lineage>
        <taxon>Bacteria</taxon>
        <taxon>Pseudomonadati</taxon>
        <taxon>Pseudomonadota</taxon>
        <taxon>Betaproteobacteria</taxon>
        <taxon>Burkholderiales</taxon>
        <taxon>Burkholderiaceae</taxon>
        <taxon>Cupriavidus</taxon>
    </lineage>
</organism>
<feature type="domain" description="Integrase DNA-binding" evidence="3">
    <location>
        <begin position="3"/>
        <end position="55"/>
    </location>
</feature>
<dbReference type="EMBL" id="CP002877">
    <property type="protein sequence ID" value="AEI77897.1"/>
    <property type="molecule type" value="Genomic_DNA"/>
</dbReference>
<evidence type="ECO:0000313" key="4">
    <source>
        <dbReference type="EMBL" id="AEI77897.1"/>
    </source>
</evidence>
<name>G0ERT4_CUPNN</name>
<dbReference type="KEGG" id="cnc:CNE_1c25800"/>
<dbReference type="PANTHER" id="PTHR30629:SF2">
    <property type="entry name" value="PROPHAGE INTEGRASE INTS-RELATED"/>
    <property type="match status" value="1"/>
</dbReference>
<dbReference type="HOGENOM" id="CLU_201788_0_0_4"/>
<protein>
    <submittedName>
        <fullName evidence="4">Phage integrase family protein</fullName>
    </submittedName>
</protein>
<gene>
    <name evidence="4" type="ordered locus">CNE_1c25800</name>
</gene>